<name>A0AAE9JU31_CAEBR</name>
<proteinExistence type="predicted"/>
<keyword evidence="2" id="KW-1185">Reference proteome</keyword>
<gene>
    <name evidence="1" type="ORF">L5515_019396</name>
</gene>
<organism evidence="1 2">
    <name type="scientific">Caenorhabditis briggsae</name>
    <dbReference type="NCBI Taxonomy" id="6238"/>
    <lineage>
        <taxon>Eukaryota</taxon>
        <taxon>Metazoa</taxon>
        <taxon>Ecdysozoa</taxon>
        <taxon>Nematoda</taxon>
        <taxon>Chromadorea</taxon>
        <taxon>Rhabditida</taxon>
        <taxon>Rhabditina</taxon>
        <taxon>Rhabditomorpha</taxon>
        <taxon>Rhabditoidea</taxon>
        <taxon>Rhabditidae</taxon>
        <taxon>Peloderinae</taxon>
        <taxon>Caenorhabditis</taxon>
    </lineage>
</organism>
<dbReference type="EMBL" id="CP092625">
    <property type="protein sequence ID" value="UMM44198.1"/>
    <property type="molecule type" value="Genomic_DNA"/>
</dbReference>
<dbReference type="Proteomes" id="UP000829354">
    <property type="component" value="Chromosome X"/>
</dbReference>
<evidence type="ECO:0000313" key="2">
    <source>
        <dbReference type="Proteomes" id="UP000829354"/>
    </source>
</evidence>
<reference evidence="1 2" key="1">
    <citation type="submission" date="2022-04" db="EMBL/GenBank/DDBJ databases">
        <title>Chromosome-level reference genomes for two strains of Caenorhabditis briggsae: an improved platform for comparative genomics.</title>
        <authorList>
            <person name="Stevens L."/>
            <person name="Andersen E."/>
        </authorList>
    </citation>
    <scope>NUCLEOTIDE SEQUENCE [LARGE SCALE GENOMIC DNA]</scope>
    <source>
        <strain evidence="1">VX34</strain>
        <tissue evidence="1">Whole-organism</tissue>
    </source>
</reference>
<protein>
    <submittedName>
        <fullName evidence="1">Uncharacterized protein</fullName>
    </submittedName>
</protein>
<evidence type="ECO:0000313" key="1">
    <source>
        <dbReference type="EMBL" id="UMM44198.1"/>
    </source>
</evidence>
<accession>A0AAE9JU31</accession>
<dbReference type="AlphaFoldDB" id="A0AAE9JU31"/>
<sequence length="120" mass="13415">MNMLQPGYAPRRERIDRGSLPIQGYNRYTELGEQEVEEVESDDDIIDQVSEIADIAENGMFSCDDVFNFINNLPPPTRSAFKSNTNPQTAAFAKPSHTTFIIFLLICLGKRPSLGSNLGF</sequence>